<evidence type="ECO:0000259" key="3">
    <source>
        <dbReference type="PROSITE" id="PS50102"/>
    </source>
</evidence>
<organism evidence="5 6">
    <name type="scientific">Parastrongyloides trichosuri</name>
    <name type="common">Possum-specific nematode worm</name>
    <dbReference type="NCBI Taxonomy" id="131310"/>
    <lineage>
        <taxon>Eukaryota</taxon>
        <taxon>Metazoa</taxon>
        <taxon>Ecdysozoa</taxon>
        <taxon>Nematoda</taxon>
        <taxon>Chromadorea</taxon>
        <taxon>Rhabditida</taxon>
        <taxon>Tylenchina</taxon>
        <taxon>Panagrolaimomorpha</taxon>
        <taxon>Strongyloidoidea</taxon>
        <taxon>Strongyloididae</taxon>
        <taxon>Parastrongyloides</taxon>
    </lineage>
</organism>
<feature type="region of interest" description="Disordered" evidence="2">
    <location>
        <begin position="596"/>
        <end position="643"/>
    </location>
</feature>
<dbReference type="InterPro" id="IPR003034">
    <property type="entry name" value="SAP_dom"/>
</dbReference>
<dbReference type="InterPro" id="IPR000504">
    <property type="entry name" value="RRM_dom"/>
</dbReference>
<dbReference type="InterPro" id="IPR012677">
    <property type="entry name" value="Nucleotide-bd_a/b_plait_sf"/>
</dbReference>
<feature type="compositionally biased region" description="Basic and acidic residues" evidence="2">
    <location>
        <begin position="556"/>
        <end position="575"/>
    </location>
</feature>
<feature type="domain" description="SAP" evidence="4">
    <location>
        <begin position="17"/>
        <end position="51"/>
    </location>
</feature>
<feature type="compositionally biased region" description="Basic and acidic residues" evidence="2">
    <location>
        <begin position="602"/>
        <end position="631"/>
    </location>
</feature>
<sequence length="643" mass="73344">MTGAMDSTEHLYNGVVVEHMKVTELKSTLAEHGLSTKGVKKDLYHRLVEYLDTISTNKDSEKKVEEIEDGGDNTVVDNAKENNDEIICTDGDSTNVDIPEEVKEKLNESFIEDCSKGDSIEAEPTDKDVPLLEEDNTKVVEEEEESTQNNIDSKELVSTQDIETKIVENGFSQTEDVKTDLVEEDNNVPVASSTPIELRITRIESKKEIENNGQQENDKPRAKKRERITFESDFKGLYSQNKNDSLDSPKPSKRSLVEKEILPNLIEKNMCNGIVIENLQRPWNNGTIKKKLDTYGSVIDGSLCSNEKKTICLVLFENEEMATKAMDALNGTKELPCGTQGLSVKKIDGKEYKSLKENLNNDNGMFSKSFGGSKLNITIESLKDKDTKIHSKITSTESHHHHKDKEQHKYDKDNISNHRFAGLFPLETKNVVYINNLTRPFCTLQLKAMLQSHNTMLDEHFYFMDKKSKCVAVYRSENAATAICEVLAENKFPQDELGKILNSTIITFGEYIKKLKYSNIDENPYNEPTTIEAAISDGRNVRKSSSSPRKKSPVIVDRKSNSRREETKSYRHEPDVAPSLPGMKITDVKPSLAYADNTYKMPPDHEGWELYSRNDTRRRFDDRRRRDEPSFNRRRRSTSRDRR</sequence>
<feature type="compositionally biased region" description="Basic and acidic residues" evidence="2">
    <location>
        <begin position="207"/>
        <end position="220"/>
    </location>
</feature>
<evidence type="ECO:0000256" key="2">
    <source>
        <dbReference type="SAM" id="MobiDB-lite"/>
    </source>
</evidence>
<dbReference type="AlphaFoldDB" id="A0A0N4Z9Q3"/>
<dbReference type="PROSITE" id="PS50800">
    <property type="entry name" value="SAP"/>
    <property type="match status" value="1"/>
</dbReference>
<evidence type="ECO:0000259" key="4">
    <source>
        <dbReference type="PROSITE" id="PS50800"/>
    </source>
</evidence>
<dbReference type="InterPro" id="IPR035979">
    <property type="entry name" value="RBD_domain_sf"/>
</dbReference>
<feature type="region of interest" description="Disordered" evidence="2">
    <location>
        <begin position="207"/>
        <end position="226"/>
    </location>
</feature>
<protein>
    <submittedName>
        <fullName evidence="6">SAP domain-containing protein</fullName>
    </submittedName>
</protein>
<dbReference type="STRING" id="131310.A0A0N4Z9Q3"/>
<evidence type="ECO:0000313" key="6">
    <source>
        <dbReference type="WBParaSite" id="PTRK_0000411500.1"/>
    </source>
</evidence>
<feature type="domain" description="RRM" evidence="3">
    <location>
        <begin position="272"/>
        <end position="349"/>
    </location>
</feature>
<name>A0A0N4Z9Q3_PARTI</name>
<evidence type="ECO:0000256" key="1">
    <source>
        <dbReference type="PROSITE-ProRule" id="PRU00176"/>
    </source>
</evidence>
<reference evidence="6" key="1">
    <citation type="submission" date="2017-02" db="UniProtKB">
        <authorList>
            <consortium name="WormBaseParasite"/>
        </authorList>
    </citation>
    <scope>IDENTIFICATION</scope>
</reference>
<accession>A0A0N4Z9Q3</accession>
<proteinExistence type="predicted"/>
<dbReference type="GO" id="GO:0003723">
    <property type="term" value="F:RNA binding"/>
    <property type="evidence" value="ECO:0007669"/>
    <property type="project" value="UniProtKB-UniRule"/>
</dbReference>
<dbReference type="Gene3D" id="1.10.720.30">
    <property type="entry name" value="SAP domain"/>
    <property type="match status" value="1"/>
</dbReference>
<dbReference type="Pfam" id="PF02037">
    <property type="entry name" value="SAP"/>
    <property type="match status" value="1"/>
</dbReference>
<dbReference type="InterPro" id="IPR036361">
    <property type="entry name" value="SAP_dom_sf"/>
</dbReference>
<evidence type="ECO:0000313" key="5">
    <source>
        <dbReference type="Proteomes" id="UP000038045"/>
    </source>
</evidence>
<keyword evidence="5" id="KW-1185">Reference proteome</keyword>
<dbReference type="PROSITE" id="PS50102">
    <property type="entry name" value="RRM"/>
    <property type="match status" value="1"/>
</dbReference>
<feature type="region of interest" description="Disordered" evidence="2">
    <location>
        <begin position="537"/>
        <end position="584"/>
    </location>
</feature>
<dbReference type="WBParaSite" id="PTRK_0000411500.1">
    <property type="protein sequence ID" value="PTRK_0000411500.1"/>
    <property type="gene ID" value="PTRK_0000411500"/>
</dbReference>
<keyword evidence="1" id="KW-0694">RNA-binding</keyword>
<dbReference type="Proteomes" id="UP000038045">
    <property type="component" value="Unplaced"/>
</dbReference>
<dbReference type="SUPFAM" id="SSF68906">
    <property type="entry name" value="SAP domain"/>
    <property type="match status" value="1"/>
</dbReference>
<dbReference type="SUPFAM" id="SSF54928">
    <property type="entry name" value="RNA-binding domain, RBD"/>
    <property type="match status" value="1"/>
</dbReference>
<dbReference type="Pfam" id="PF00076">
    <property type="entry name" value="RRM_1"/>
    <property type="match status" value="1"/>
</dbReference>
<dbReference type="Gene3D" id="3.30.70.330">
    <property type="match status" value="1"/>
</dbReference>
<dbReference type="SMART" id="SM00513">
    <property type="entry name" value="SAP"/>
    <property type="match status" value="1"/>
</dbReference>